<comment type="caution">
    <text evidence="3">The sequence shown here is derived from an EMBL/GenBank/DDBJ whole genome shotgun (WGS) entry which is preliminary data.</text>
</comment>
<dbReference type="AlphaFoldDB" id="A0ABD3NM28"/>
<feature type="transmembrane region" description="Helical" evidence="2">
    <location>
        <begin position="490"/>
        <end position="512"/>
    </location>
</feature>
<keyword evidence="2" id="KW-0812">Transmembrane</keyword>
<accession>A0ABD3NM28</accession>
<evidence type="ECO:0000313" key="3">
    <source>
        <dbReference type="EMBL" id="KAL3776965.1"/>
    </source>
</evidence>
<dbReference type="Proteomes" id="UP001530400">
    <property type="component" value="Unassembled WGS sequence"/>
</dbReference>
<name>A0ABD3NM28_9STRA</name>
<evidence type="ECO:0000256" key="2">
    <source>
        <dbReference type="SAM" id="Phobius"/>
    </source>
</evidence>
<keyword evidence="2" id="KW-1133">Transmembrane helix</keyword>
<dbReference type="PANTHER" id="PTHR34496:SF6">
    <property type="entry name" value="GLYCOSYLTRANSFERASE 2-LIKE DOMAIN-CONTAINING PROTEIN"/>
    <property type="match status" value="1"/>
</dbReference>
<protein>
    <submittedName>
        <fullName evidence="3">Uncharacterized protein</fullName>
    </submittedName>
</protein>
<sequence length="543" mass="60208">MASKNGRVFDGTSFTEVSPPHTDVPSDEAHPEHAFLSTDATKSSIFVSIPHFRDGKRCAATLKNLFDSATHPDRVYVGLIEQTDVQTDPTCLQEYCNLLGHTLRQDLEAGFIHKGEKQADVDAVMANCPRVRRQIRSVKFHHLGAKGPVYARSFIRKVLGNEEFCMEIDAATEFAQGWDELAIQQWIMTGNEYAVLSTVPLSTKERSRVQAGAEVEVPRQCAIKIGSEGVPLYENHADGKAIGIKSPLLSYAPSSQFAFAKCHFETNVPHDPFAAQLLETERFPRYARMWTRGYDVYTPTENIVYSESVTLHPLHHTAGHGSNGERKWPPNDGERHTSHIRMKVLLGIHHGIDASSLGVGSGMSIGSKISTARANLGIYGVGQRRTMDQLLEFTGIALPINEASEKHGNEGHSCANLEWVPYDASISPRANLFDGTGKADDLELEPIFPLRSLPDAFGEQYDHPKFGGHATWKGPREVHEPPSTSSDVPYSFVFVLWIGGLYLWYAMFIGNLGGKKGSRRPKSSKQAKRKDKQPLAERTVKDF</sequence>
<evidence type="ECO:0000256" key="1">
    <source>
        <dbReference type="SAM" id="MobiDB-lite"/>
    </source>
</evidence>
<gene>
    <name evidence="3" type="ORF">ACHAWO_008745</name>
</gene>
<feature type="region of interest" description="Disordered" evidence="1">
    <location>
        <begin position="1"/>
        <end position="30"/>
    </location>
</feature>
<dbReference type="InterPro" id="IPR021067">
    <property type="entry name" value="Glycosyltransferase"/>
</dbReference>
<feature type="compositionally biased region" description="Basic and acidic residues" evidence="1">
    <location>
        <begin position="532"/>
        <end position="543"/>
    </location>
</feature>
<evidence type="ECO:0000313" key="4">
    <source>
        <dbReference type="Proteomes" id="UP001530400"/>
    </source>
</evidence>
<dbReference type="EMBL" id="JALLPJ020001073">
    <property type="protein sequence ID" value="KAL3776965.1"/>
    <property type="molecule type" value="Genomic_DNA"/>
</dbReference>
<dbReference type="PANTHER" id="PTHR34496">
    <property type="entry name" value="GLCNAC TRANSFERASE-RELATED"/>
    <property type="match status" value="1"/>
</dbReference>
<feature type="region of interest" description="Disordered" evidence="1">
    <location>
        <begin position="515"/>
        <end position="543"/>
    </location>
</feature>
<feature type="compositionally biased region" description="Basic residues" evidence="1">
    <location>
        <begin position="516"/>
        <end position="531"/>
    </location>
</feature>
<keyword evidence="4" id="KW-1185">Reference proteome</keyword>
<reference evidence="3 4" key="1">
    <citation type="submission" date="2024-10" db="EMBL/GenBank/DDBJ databases">
        <title>Updated reference genomes for cyclostephanoid diatoms.</title>
        <authorList>
            <person name="Roberts W.R."/>
            <person name="Alverson A.J."/>
        </authorList>
    </citation>
    <scope>NUCLEOTIDE SEQUENCE [LARGE SCALE GENOMIC DNA]</scope>
    <source>
        <strain evidence="3 4">AJA010-31</strain>
    </source>
</reference>
<organism evidence="3 4">
    <name type="scientific">Cyclotella atomus</name>
    <dbReference type="NCBI Taxonomy" id="382360"/>
    <lineage>
        <taxon>Eukaryota</taxon>
        <taxon>Sar</taxon>
        <taxon>Stramenopiles</taxon>
        <taxon>Ochrophyta</taxon>
        <taxon>Bacillariophyta</taxon>
        <taxon>Coscinodiscophyceae</taxon>
        <taxon>Thalassiosirophycidae</taxon>
        <taxon>Stephanodiscales</taxon>
        <taxon>Stephanodiscaceae</taxon>
        <taxon>Cyclotella</taxon>
    </lineage>
</organism>
<proteinExistence type="predicted"/>
<keyword evidence="2" id="KW-0472">Membrane</keyword>
<dbReference type="Pfam" id="PF11397">
    <property type="entry name" value="GlcNAc"/>
    <property type="match status" value="1"/>
</dbReference>